<dbReference type="Proteomes" id="UP001054902">
    <property type="component" value="Unassembled WGS sequence"/>
</dbReference>
<gene>
    <name evidence="3" type="ORF">CTEN210_14721</name>
</gene>
<dbReference type="CDD" id="cd06257">
    <property type="entry name" value="DnaJ"/>
    <property type="match status" value="1"/>
</dbReference>
<dbReference type="EMBL" id="BLLK01000061">
    <property type="protein sequence ID" value="GFH58245.1"/>
    <property type="molecule type" value="Genomic_DNA"/>
</dbReference>
<feature type="domain" description="J" evidence="2">
    <location>
        <begin position="5"/>
        <end position="70"/>
    </location>
</feature>
<dbReference type="InterPro" id="IPR001623">
    <property type="entry name" value="DnaJ_domain"/>
</dbReference>
<proteinExistence type="predicted"/>
<dbReference type="InterPro" id="IPR036869">
    <property type="entry name" value="J_dom_sf"/>
</dbReference>
<evidence type="ECO:0000313" key="4">
    <source>
        <dbReference type="Proteomes" id="UP001054902"/>
    </source>
</evidence>
<comment type="caution">
    <text evidence="3">The sequence shown here is derived from an EMBL/GenBank/DDBJ whole genome shotgun (WGS) entry which is preliminary data.</text>
</comment>
<organism evidence="3 4">
    <name type="scientific">Chaetoceros tenuissimus</name>
    <dbReference type="NCBI Taxonomy" id="426638"/>
    <lineage>
        <taxon>Eukaryota</taxon>
        <taxon>Sar</taxon>
        <taxon>Stramenopiles</taxon>
        <taxon>Ochrophyta</taxon>
        <taxon>Bacillariophyta</taxon>
        <taxon>Coscinodiscophyceae</taxon>
        <taxon>Chaetocerotophycidae</taxon>
        <taxon>Chaetocerotales</taxon>
        <taxon>Chaetocerotaceae</taxon>
        <taxon>Chaetoceros</taxon>
    </lineage>
</organism>
<dbReference type="PANTHER" id="PTHR24074">
    <property type="entry name" value="CO-CHAPERONE PROTEIN DJLA"/>
    <property type="match status" value="1"/>
</dbReference>
<feature type="compositionally biased region" description="Basic residues" evidence="1">
    <location>
        <begin position="214"/>
        <end position="223"/>
    </location>
</feature>
<feature type="compositionally biased region" description="Basic and acidic residues" evidence="1">
    <location>
        <begin position="204"/>
        <end position="213"/>
    </location>
</feature>
<reference evidence="3 4" key="1">
    <citation type="journal article" date="2021" name="Sci. Rep.">
        <title>The genome of the diatom Chaetoceros tenuissimus carries an ancient integrated fragment of an extant virus.</title>
        <authorList>
            <person name="Hongo Y."/>
            <person name="Kimura K."/>
            <person name="Takaki Y."/>
            <person name="Yoshida Y."/>
            <person name="Baba S."/>
            <person name="Kobayashi G."/>
            <person name="Nagasaki K."/>
            <person name="Hano T."/>
            <person name="Tomaru Y."/>
        </authorList>
    </citation>
    <scope>NUCLEOTIDE SEQUENCE [LARGE SCALE GENOMIC DNA]</scope>
    <source>
        <strain evidence="3 4">NIES-3715</strain>
    </source>
</reference>
<dbReference type="Gene3D" id="1.10.287.110">
    <property type="entry name" value="DnaJ domain"/>
    <property type="match status" value="1"/>
</dbReference>
<evidence type="ECO:0000259" key="2">
    <source>
        <dbReference type="PROSITE" id="PS50076"/>
    </source>
</evidence>
<sequence length="240" mass="27596">MAVVDFYKVLRIQRTATQKEIKDAYRKMAMKLHPDKHDGCEVKSGEFKQVTEAYQILSDKTKRNAHDKVLNGYSRTSSNSFSGPMPNYRKVYAPQPPPGFKTFDAKKHYDMHYGDGMMKEEIERARKRAERAGGRGTGYDYQSPLGEGFDYTAGSSNPFRSSRRDNKKRYRAPNGGGSSEDIEYEEGYMDVGSGEYSNAKSQFRGREIVSERMKQRRKMRRRNRGDPMNGNVRDESCTIM</sequence>
<keyword evidence="4" id="KW-1185">Reference proteome</keyword>
<evidence type="ECO:0000313" key="3">
    <source>
        <dbReference type="EMBL" id="GFH58245.1"/>
    </source>
</evidence>
<dbReference type="PRINTS" id="PR00625">
    <property type="entry name" value="JDOMAIN"/>
</dbReference>
<accession>A0AAD3D7J5</accession>
<dbReference type="SMART" id="SM00271">
    <property type="entry name" value="DnaJ"/>
    <property type="match status" value="1"/>
</dbReference>
<evidence type="ECO:0000256" key="1">
    <source>
        <dbReference type="SAM" id="MobiDB-lite"/>
    </source>
</evidence>
<name>A0AAD3D7J5_9STRA</name>
<dbReference type="Pfam" id="PF00226">
    <property type="entry name" value="DnaJ"/>
    <property type="match status" value="1"/>
</dbReference>
<dbReference type="PROSITE" id="PS50076">
    <property type="entry name" value="DNAJ_2"/>
    <property type="match status" value="1"/>
</dbReference>
<feature type="region of interest" description="Disordered" evidence="1">
    <location>
        <begin position="131"/>
        <end position="240"/>
    </location>
</feature>
<dbReference type="AlphaFoldDB" id="A0AAD3D7J5"/>
<dbReference type="InterPro" id="IPR050817">
    <property type="entry name" value="DjlA_DnaK_co-chaperone"/>
</dbReference>
<protein>
    <recommendedName>
        <fullName evidence="2">J domain-containing protein</fullName>
    </recommendedName>
</protein>
<dbReference type="SUPFAM" id="SSF46565">
    <property type="entry name" value="Chaperone J-domain"/>
    <property type="match status" value="1"/>
</dbReference>